<protein>
    <submittedName>
        <fullName evidence="2">Uncharacterized protein</fullName>
    </submittedName>
</protein>
<dbReference type="OMA" id="RCICKCK"/>
<gene>
    <name evidence="2" type="ORF">FPOA_07042</name>
</gene>
<keyword evidence="3" id="KW-1185">Reference proteome</keyword>
<proteinExistence type="predicted"/>
<evidence type="ECO:0000256" key="1">
    <source>
        <dbReference type="SAM" id="MobiDB-lite"/>
    </source>
</evidence>
<organism evidence="2 3">
    <name type="scientific">Fusarium poae</name>
    <dbReference type="NCBI Taxonomy" id="36050"/>
    <lineage>
        <taxon>Eukaryota</taxon>
        <taxon>Fungi</taxon>
        <taxon>Dikarya</taxon>
        <taxon>Ascomycota</taxon>
        <taxon>Pezizomycotina</taxon>
        <taxon>Sordariomycetes</taxon>
        <taxon>Hypocreomycetidae</taxon>
        <taxon>Hypocreales</taxon>
        <taxon>Nectriaceae</taxon>
        <taxon>Fusarium</taxon>
    </lineage>
</organism>
<dbReference type="EMBL" id="LYXU01000003">
    <property type="protein sequence ID" value="OBS20703.1"/>
    <property type="molecule type" value="Genomic_DNA"/>
</dbReference>
<evidence type="ECO:0000313" key="2">
    <source>
        <dbReference type="EMBL" id="OBS20703.1"/>
    </source>
</evidence>
<dbReference type="AlphaFoldDB" id="A0A1B8AJE6"/>
<accession>A0A1B8AJE6</accession>
<reference evidence="2 3" key="1">
    <citation type="submission" date="2016-06" db="EMBL/GenBank/DDBJ databases">
        <title>Living apart together: crosstalk between the core and supernumerary genomes in a fungal plant pathogen.</title>
        <authorList>
            <person name="Vanheule A."/>
            <person name="Audenaert K."/>
            <person name="Warris S."/>
            <person name="Van De Geest H."/>
            <person name="Schijlen E."/>
            <person name="Hofte M."/>
            <person name="De Saeger S."/>
            <person name="Haesaert G."/>
            <person name="Waalwijk C."/>
            <person name="Van Der Lee T."/>
        </authorList>
    </citation>
    <scope>NUCLEOTIDE SEQUENCE [LARGE SCALE GENOMIC DNA]</scope>
    <source>
        <strain evidence="2 3">2516</strain>
    </source>
</reference>
<sequence>MCERKTNKYVCNRCSNFIYIGKPRETVCQRKLSDKVCGRLEHIEIVKCEPALCTRCAAFPNCHLSFTGKPDISPTSEHNVVRNFKSFMNKKPKDLYIRESTIQKTRKTYLAGAIDPAQEERNFILNQMLSCRLKRPIELMKIKGPAEEATKEANEEAKQETQDKSKTEPKEKAKEETEKKESEDDANK</sequence>
<name>A0A1B8AJE6_FUSPO</name>
<evidence type="ECO:0000313" key="3">
    <source>
        <dbReference type="Proteomes" id="UP000091967"/>
    </source>
</evidence>
<feature type="region of interest" description="Disordered" evidence="1">
    <location>
        <begin position="144"/>
        <end position="188"/>
    </location>
</feature>
<dbReference type="Proteomes" id="UP000091967">
    <property type="component" value="Unassembled WGS sequence"/>
</dbReference>
<comment type="caution">
    <text evidence="2">The sequence shown here is derived from an EMBL/GenBank/DDBJ whole genome shotgun (WGS) entry which is preliminary data.</text>
</comment>